<gene>
    <name evidence="2" type="ORF">B0T18DRAFT_390309</name>
</gene>
<evidence type="ECO:0000256" key="1">
    <source>
        <dbReference type="SAM" id="Phobius"/>
    </source>
</evidence>
<sequence>MASPYPIQINLPRKSALTSTRAPNASLLAALQKSKNKPLLSTSTPLPQIFQSQETLVDGRNRFWDVDLEGGQKPAPAVLPAQSNDHEYTGVETEKEDAKMQWLAKLREKKLKRMDRGVVLGLAVVLCFVTALITALVVLSRVLGPW</sequence>
<dbReference type="Proteomes" id="UP001172155">
    <property type="component" value="Unassembled WGS sequence"/>
</dbReference>
<keyword evidence="3" id="KW-1185">Reference proteome</keyword>
<reference evidence="2" key="1">
    <citation type="submission" date="2023-06" db="EMBL/GenBank/DDBJ databases">
        <title>Genome-scale phylogeny and comparative genomics of the fungal order Sordariales.</title>
        <authorList>
            <consortium name="Lawrence Berkeley National Laboratory"/>
            <person name="Hensen N."/>
            <person name="Bonometti L."/>
            <person name="Westerberg I."/>
            <person name="Brannstrom I.O."/>
            <person name="Guillou S."/>
            <person name="Cros-Aarteil S."/>
            <person name="Calhoun S."/>
            <person name="Haridas S."/>
            <person name="Kuo A."/>
            <person name="Mondo S."/>
            <person name="Pangilinan J."/>
            <person name="Riley R."/>
            <person name="LaButti K."/>
            <person name="Andreopoulos B."/>
            <person name="Lipzen A."/>
            <person name="Chen C."/>
            <person name="Yanf M."/>
            <person name="Daum C."/>
            <person name="Ng V."/>
            <person name="Clum A."/>
            <person name="Steindorff A."/>
            <person name="Ohm R."/>
            <person name="Martin F."/>
            <person name="Silar P."/>
            <person name="Natvig D."/>
            <person name="Lalanne C."/>
            <person name="Gautier V."/>
            <person name="Ament-velasquez S.L."/>
            <person name="Kruys A."/>
            <person name="Hutchinson M.I."/>
            <person name="Powell A.J."/>
            <person name="Barry K."/>
            <person name="Miller A.N."/>
            <person name="Grigoriev I.V."/>
            <person name="Debuchy R."/>
            <person name="Gladieux P."/>
            <person name="Thoren M.H."/>
            <person name="Johannesson H."/>
        </authorList>
    </citation>
    <scope>NUCLEOTIDE SEQUENCE</scope>
    <source>
        <strain evidence="2">SMH3187-1</strain>
    </source>
</reference>
<accession>A0AA40EUL5</accession>
<comment type="caution">
    <text evidence="2">The sequence shown here is derived from an EMBL/GenBank/DDBJ whole genome shotgun (WGS) entry which is preliminary data.</text>
</comment>
<feature type="transmembrane region" description="Helical" evidence="1">
    <location>
        <begin position="117"/>
        <end position="139"/>
    </location>
</feature>
<name>A0AA40EUL5_9PEZI</name>
<keyword evidence="1" id="KW-0472">Membrane</keyword>
<dbReference type="AlphaFoldDB" id="A0AA40EUL5"/>
<dbReference type="EMBL" id="JAUKUD010000004">
    <property type="protein sequence ID" value="KAK0745734.1"/>
    <property type="molecule type" value="Genomic_DNA"/>
</dbReference>
<evidence type="ECO:0000313" key="2">
    <source>
        <dbReference type="EMBL" id="KAK0745734.1"/>
    </source>
</evidence>
<keyword evidence="1" id="KW-1133">Transmembrane helix</keyword>
<keyword evidence="1" id="KW-0812">Transmembrane</keyword>
<evidence type="ECO:0000313" key="3">
    <source>
        <dbReference type="Proteomes" id="UP001172155"/>
    </source>
</evidence>
<organism evidence="2 3">
    <name type="scientific">Schizothecium vesticola</name>
    <dbReference type="NCBI Taxonomy" id="314040"/>
    <lineage>
        <taxon>Eukaryota</taxon>
        <taxon>Fungi</taxon>
        <taxon>Dikarya</taxon>
        <taxon>Ascomycota</taxon>
        <taxon>Pezizomycotina</taxon>
        <taxon>Sordariomycetes</taxon>
        <taxon>Sordariomycetidae</taxon>
        <taxon>Sordariales</taxon>
        <taxon>Schizotheciaceae</taxon>
        <taxon>Schizothecium</taxon>
    </lineage>
</organism>
<proteinExistence type="predicted"/>
<protein>
    <submittedName>
        <fullName evidence="2">Uncharacterized protein</fullName>
    </submittedName>
</protein>